<comment type="caution">
    <text evidence="2">The sequence shown here is derived from an EMBL/GenBank/DDBJ whole genome shotgun (WGS) entry which is preliminary data.</text>
</comment>
<feature type="signal peptide" evidence="1">
    <location>
        <begin position="1"/>
        <end position="24"/>
    </location>
</feature>
<dbReference type="Proteomes" id="UP000241808">
    <property type="component" value="Unassembled WGS sequence"/>
</dbReference>
<evidence type="ECO:0000313" key="3">
    <source>
        <dbReference type="Proteomes" id="UP000241808"/>
    </source>
</evidence>
<gene>
    <name evidence="2" type="ORF">C8P69_102419</name>
</gene>
<reference evidence="2 3" key="1">
    <citation type="submission" date="2018-04" db="EMBL/GenBank/DDBJ databases">
        <title>Genomic Encyclopedia of Archaeal and Bacterial Type Strains, Phase II (KMG-II): from individual species to whole genera.</title>
        <authorList>
            <person name="Goeker M."/>
        </authorList>
    </citation>
    <scope>NUCLEOTIDE SEQUENCE [LARGE SCALE GENOMIC DNA]</scope>
    <source>
        <strain evidence="2 3">DSM 25521</strain>
    </source>
</reference>
<feature type="chain" id="PRO_5015681034" evidence="1">
    <location>
        <begin position="25"/>
        <end position="152"/>
    </location>
</feature>
<keyword evidence="1" id="KW-0732">Signal</keyword>
<name>A0A2T4ZGK1_9HYPH</name>
<dbReference type="OrthoDB" id="8480123at2"/>
<dbReference type="RefSeq" id="WP_108174958.1">
    <property type="nucleotide sequence ID" value="NZ_PZZL01000002.1"/>
</dbReference>
<accession>A0A2T4ZGK1</accession>
<keyword evidence="3" id="KW-1185">Reference proteome</keyword>
<dbReference type="EMBL" id="PZZL01000002">
    <property type="protein sequence ID" value="PTM61034.1"/>
    <property type="molecule type" value="Genomic_DNA"/>
</dbReference>
<proteinExistence type="predicted"/>
<organism evidence="2 3">
    <name type="scientific">Phreatobacter oligotrophus</name>
    <dbReference type="NCBI Taxonomy" id="1122261"/>
    <lineage>
        <taxon>Bacteria</taxon>
        <taxon>Pseudomonadati</taxon>
        <taxon>Pseudomonadota</taxon>
        <taxon>Alphaproteobacteria</taxon>
        <taxon>Hyphomicrobiales</taxon>
        <taxon>Phreatobacteraceae</taxon>
        <taxon>Phreatobacter</taxon>
    </lineage>
</organism>
<evidence type="ECO:0000256" key="1">
    <source>
        <dbReference type="SAM" id="SignalP"/>
    </source>
</evidence>
<evidence type="ECO:0000313" key="2">
    <source>
        <dbReference type="EMBL" id="PTM61034.1"/>
    </source>
</evidence>
<dbReference type="AlphaFoldDB" id="A0A2T4ZGK1"/>
<protein>
    <submittedName>
        <fullName evidence="2">Uncharacterized protein</fullName>
    </submittedName>
</protein>
<sequence length="152" mass="15975">MTTALAAGLACLGAIALAPESAHAQWRVREYQEPAHGAPAIEITYRSSGERLTVLCSAGTAFVSFAPGYRLPVSDAVVDGRYSVDGRPPKPVRWQVTRNSAFITAGFATSFVADITGAAQLSIAFPAVEQTYDLSPLRPHAARLRAVCGAAS</sequence>